<dbReference type="GO" id="GO:0016757">
    <property type="term" value="F:glycosyltransferase activity"/>
    <property type="evidence" value="ECO:0007669"/>
    <property type="project" value="UniProtKB-KW"/>
</dbReference>
<comment type="caution">
    <text evidence="5">The sequence shown here is derived from an EMBL/GenBank/DDBJ whole genome shotgun (WGS) entry which is preliminary data.</text>
</comment>
<dbReference type="OrthoDB" id="407658at2759"/>
<keyword evidence="2" id="KW-0328">Glycosyltransferase</keyword>
<dbReference type="PANTHER" id="PTHR31306">
    <property type="entry name" value="ALPHA-1,6-MANNOSYLTRANSFERASE MNN11-RELATED"/>
    <property type="match status" value="1"/>
</dbReference>
<evidence type="ECO:0000256" key="3">
    <source>
        <dbReference type="ARBA" id="ARBA00022679"/>
    </source>
</evidence>
<dbReference type="GO" id="GO:0000139">
    <property type="term" value="C:Golgi membrane"/>
    <property type="evidence" value="ECO:0007669"/>
    <property type="project" value="TreeGrafter"/>
</dbReference>
<protein>
    <submittedName>
        <fullName evidence="5">Glycosyltransferase family 34 protein</fullName>
    </submittedName>
</protein>
<dbReference type="Gene3D" id="3.90.550.10">
    <property type="entry name" value="Spore Coat Polysaccharide Biosynthesis Protein SpsA, Chain A"/>
    <property type="match status" value="1"/>
</dbReference>
<feature type="region of interest" description="Disordered" evidence="4">
    <location>
        <begin position="1"/>
        <end position="31"/>
    </location>
</feature>
<evidence type="ECO:0000256" key="1">
    <source>
        <dbReference type="ARBA" id="ARBA00005664"/>
    </source>
</evidence>
<dbReference type="Proteomes" id="UP001138500">
    <property type="component" value="Unassembled WGS sequence"/>
</dbReference>
<dbReference type="GO" id="GO:0006487">
    <property type="term" value="P:protein N-linked glycosylation"/>
    <property type="evidence" value="ECO:0007669"/>
    <property type="project" value="TreeGrafter"/>
</dbReference>
<feature type="region of interest" description="Disordered" evidence="4">
    <location>
        <begin position="619"/>
        <end position="645"/>
    </location>
</feature>
<keyword evidence="3" id="KW-0808">Transferase</keyword>
<name>A0A9W7SMV5_9PEZI</name>
<evidence type="ECO:0000256" key="4">
    <source>
        <dbReference type="SAM" id="MobiDB-lite"/>
    </source>
</evidence>
<reference evidence="5 6" key="1">
    <citation type="journal article" date="2018" name="IMA Fungus">
        <title>IMA Genome-F 10: Nine draft genome sequences of Claviceps purpurea s.lat., including C. arundinis, C. humidiphila, and C. cf. spartinae, pseudomolecules for the pitch canker pathogen Fusarium circinatum, draft genome of Davidsoniella eucalypti, Grosmannia galeiformis, Quambalaria eucalypti, and Teratosphaeria destructans.</title>
        <authorList>
            <person name="Wingfield B.D."/>
            <person name="Liu M."/>
            <person name="Nguyen H.D."/>
            <person name="Lane F.A."/>
            <person name="Morgan S.W."/>
            <person name="De Vos L."/>
            <person name="Wilken P.M."/>
            <person name="Duong T.A."/>
            <person name="Aylward J."/>
            <person name="Coetzee M.P."/>
            <person name="Dadej K."/>
            <person name="De Beer Z.W."/>
            <person name="Findlay W."/>
            <person name="Havenga M."/>
            <person name="Kolarik M."/>
            <person name="Menzies J.G."/>
            <person name="Naidoo K."/>
            <person name="Pochopski O."/>
            <person name="Shoukouhi P."/>
            <person name="Santana Q.C."/>
            <person name="Seifert K.A."/>
            <person name="Soal N."/>
            <person name="Steenkamp E.T."/>
            <person name="Tatham C.T."/>
            <person name="van der Nest M.A."/>
            <person name="Wingfield M.J."/>
        </authorList>
    </citation>
    <scope>NUCLEOTIDE SEQUENCE [LARGE SCALE GENOMIC DNA]</scope>
    <source>
        <strain evidence="5">CMW44962</strain>
    </source>
</reference>
<sequence>MSSWSSPREDAYRDSSPSAPSPPTPLSPSILPQWIRSKRPRTGLLSNGRLKVVCIALCFVLLGYTATSTLGADDRAAFDLETDPSDVVLSDPHDFGIDPDARPQTKAVVAGASQRPDWQDAEPENPSVSAALAGLHHAVTSKLQSWNPYRGPVPSTNTTTTTTPTLAGEQIHEGLPEPERLGARTRIGKCTILFNGNSYWERAIRTHEAHDRLHGYRLHVLRQKLLDDVWDKPAYILSLLLRELSKPESERLEWLFWVDADTVILNPHVPVEVFLPPPGEEFADVHLVYSADWNGLNNGIFPIRVTRWSVELLSAVVAYRYFRPEEPLLFRDQTAMWTLMREPRFAGNVVEAPQRWFNAYQGEHNETLAPFQIRRGDLLVHFAGVPERERRMGYWLDRAERHLEDWEVPLKSTSYLSEAREFWEERRAERARRREAVAEGRARAKEVVRGVDEGLDGYGERLTGEQREAIRGARDRLDRLLGDEGWAEDLARLEEAVGEVEREAEVLEAVKGEAHKALLGAAHEAIFAGEKDLLAGGWGAGSEVPEAVRVRGTVQALKELVMTPQEQWKRKEITDATNAVTEARGALRARLDREAAEKQAKIDKARMMSEVVKQIQAEAQANGGGVGEEREGPAMEGGGGGPATPRRVVRGCLRMHRRSRRRRRTRRWRRWWDTWSRSRRSRSWCGRRDGVAGRESCVWRVMEGGAGCAVALVSGRRRSGEHVSLDL</sequence>
<dbReference type="EMBL" id="RIBY02002123">
    <property type="protein sequence ID" value="KAH9825424.1"/>
    <property type="molecule type" value="Genomic_DNA"/>
</dbReference>
<evidence type="ECO:0000256" key="2">
    <source>
        <dbReference type="ARBA" id="ARBA00022676"/>
    </source>
</evidence>
<evidence type="ECO:0000313" key="6">
    <source>
        <dbReference type="Proteomes" id="UP001138500"/>
    </source>
</evidence>
<dbReference type="Pfam" id="PF05637">
    <property type="entry name" value="Glyco_transf_34"/>
    <property type="match status" value="1"/>
</dbReference>
<dbReference type="AlphaFoldDB" id="A0A9W7SMV5"/>
<dbReference type="InterPro" id="IPR029044">
    <property type="entry name" value="Nucleotide-diphossugar_trans"/>
</dbReference>
<keyword evidence="6" id="KW-1185">Reference proteome</keyword>
<proteinExistence type="inferred from homology"/>
<dbReference type="PANTHER" id="PTHR31306:SF8">
    <property type="entry name" value="GLYCOSYLTRANSFERASE FAMILY 34 PROTEIN"/>
    <property type="match status" value="1"/>
</dbReference>
<evidence type="ECO:0000313" key="5">
    <source>
        <dbReference type="EMBL" id="KAH9825424.1"/>
    </source>
</evidence>
<gene>
    <name evidence="5" type="ORF">Tdes44962_MAKER04265</name>
</gene>
<dbReference type="SUPFAM" id="SSF53448">
    <property type="entry name" value="Nucleotide-diphospho-sugar transferases"/>
    <property type="match status" value="1"/>
</dbReference>
<dbReference type="InterPro" id="IPR008630">
    <property type="entry name" value="Glyco_trans_34"/>
</dbReference>
<comment type="similarity">
    <text evidence="1">Belongs to the glycosyltransferase 34 family.</text>
</comment>
<organism evidence="5 6">
    <name type="scientific">Teratosphaeria destructans</name>
    <dbReference type="NCBI Taxonomy" id="418781"/>
    <lineage>
        <taxon>Eukaryota</taxon>
        <taxon>Fungi</taxon>
        <taxon>Dikarya</taxon>
        <taxon>Ascomycota</taxon>
        <taxon>Pezizomycotina</taxon>
        <taxon>Dothideomycetes</taxon>
        <taxon>Dothideomycetidae</taxon>
        <taxon>Mycosphaerellales</taxon>
        <taxon>Teratosphaeriaceae</taxon>
        <taxon>Teratosphaeria</taxon>
    </lineage>
</organism>
<reference evidence="5 6" key="2">
    <citation type="journal article" date="2021" name="Curr. Genet.">
        <title>Genetic response to nitrogen starvation in the aggressive Eucalyptus foliar pathogen Teratosphaeria destructans.</title>
        <authorList>
            <person name="Havenga M."/>
            <person name="Wingfield B.D."/>
            <person name="Wingfield M.J."/>
            <person name="Dreyer L.L."/>
            <person name="Roets F."/>
            <person name="Aylward J."/>
        </authorList>
    </citation>
    <scope>NUCLEOTIDE SEQUENCE [LARGE SCALE GENOMIC DNA]</scope>
    <source>
        <strain evidence="5">CMW44962</strain>
    </source>
</reference>
<accession>A0A9W7SMV5</accession>